<name>A0AAV9K3H0_9SOLN</name>
<sequence length="158" mass="17809">MGATISEENMRKMVNIALMVKMEDKKNLVVDPMVMRVHVRDLILTPRVKMVHMMMPEHVALPTLRMKACEDSYSYSCANPYPSRSSVYGYTSSSQSHLRGTRECATIKPKDTISYTSHGNTHLLEYGNQGRYEGCGKVLGTKRIDFPFFKGGVIPNIS</sequence>
<organism evidence="1 2">
    <name type="scientific">Solanum pinnatisectum</name>
    <name type="common">tansyleaf nightshade</name>
    <dbReference type="NCBI Taxonomy" id="50273"/>
    <lineage>
        <taxon>Eukaryota</taxon>
        <taxon>Viridiplantae</taxon>
        <taxon>Streptophyta</taxon>
        <taxon>Embryophyta</taxon>
        <taxon>Tracheophyta</taxon>
        <taxon>Spermatophyta</taxon>
        <taxon>Magnoliopsida</taxon>
        <taxon>eudicotyledons</taxon>
        <taxon>Gunneridae</taxon>
        <taxon>Pentapetalae</taxon>
        <taxon>asterids</taxon>
        <taxon>lamiids</taxon>
        <taxon>Solanales</taxon>
        <taxon>Solanaceae</taxon>
        <taxon>Solanoideae</taxon>
        <taxon>Solaneae</taxon>
        <taxon>Solanum</taxon>
    </lineage>
</organism>
<keyword evidence="2" id="KW-1185">Reference proteome</keyword>
<gene>
    <name evidence="1" type="ORF">R3W88_033207</name>
</gene>
<proteinExistence type="predicted"/>
<accession>A0AAV9K3H0</accession>
<dbReference type="EMBL" id="JAWPEI010000022">
    <property type="protein sequence ID" value="KAK4707235.1"/>
    <property type="molecule type" value="Genomic_DNA"/>
</dbReference>
<evidence type="ECO:0000313" key="2">
    <source>
        <dbReference type="Proteomes" id="UP001311915"/>
    </source>
</evidence>
<dbReference type="Proteomes" id="UP001311915">
    <property type="component" value="Unassembled WGS sequence"/>
</dbReference>
<reference evidence="1 2" key="1">
    <citation type="submission" date="2023-10" db="EMBL/GenBank/DDBJ databases">
        <title>Genome-Wide Identification Analysis in wild type Solanum Pinnatisectum Reveals Some Genes Defensing Phytophthora Infestans.</title>
        <authorList>
            <person name="Sun C."/>
        </authorList>
    </citation>
    <scope>NUCLEOTIDE SEQUENCE [LARGE SCALE GENOMIC DNA]</scope>
    <source>
        <strain evidence="1">LQN</strain>
        <tissue evidence="1">Leaf</tissue>
    </source>
</reference>
<evidence type="ECO:0000313" key="1">
    <source>
        <dbReference type="EMBL" id="KAK4707235.1"/>
    </source>
</evidence>
<protein>
    <submittedName>
        <fullName evidence="1">Uncharacterized protein</fullName>
    </submittedName>
</protein>
<dbReference type="AlphaFoldDB" id="A0AAV9K3H0"/>
<comment type="caution">
    <text evidence="1">The sequence shown here is derived from an EMBL/GenBank/DDBJ whole genome shotgun (WGS) entry which is preliminary data.</text>
</comment>